<dbReference type="PANTHER" id="PTHR30537:SF1">
    <property type="entry name" value="HTH-TYPE TRANSCRIPTIONAL REGULATOR PGRR"/>
    <property type="match status" value="1"/>
</dbReference>
<dbReference type="PROSITE" id="PS50931">
    <property type="entry name" value="HTH_LYSR"/>
    <property type="match status" value="1"/>
</dbReference>
<keyword evidence="2" id="KW-0805">Transcription regulation</keyword>
<dbReference type="GO" id="GO:0003700">
    <property type="term" value="F:DNA-binding transcription factor activity"/>
    <property type="evidence" value="ECO:0007669"/>
    <property type="project" value="InterPro"/>
</dbReference>
<dbReference type="KEGG" id="acx:Achr_21160"/>
<dbReference type="FunFam" id="1.10.10.10:FF:000001">
    <property type="entry name" value="LysR family transcriptional regulator"/>
    <property type="match status" value="1"/>
</dbReference>
<proteinExistence type="inferred from homology"/>
<dbReference type="AlphaFoldDB" id="A0A0C4WMI3"/>
<dbReference type="Proteomes" id="UP000068210">
    <property type="component" value="Chromosome"/>
</dbReference>
<sequence>MPAFTRSDLADLNVFMTIVRRRSFRQAALELGVTTSALSHSMKNLELRLGVKLLNRTSRSVVPSLAGSALAERLEQGAAPAARRHPGTCCSIRACASVWATTRRTSGSWATGRKPFTWTSPGRSAPTRPIPCWRLRSTAWAWPTAWS</sequence>
<evidence type="ECO:0000313" key="6">
    <source>
        <dbReference type="EMBL" id="AJE21566.1"/>
    </source>
</evidence>
<dbReference type="SUPFAM" id="SSF46785">
    <property type="entry name" value="Winged helix' DNA-binding domain"/>
    <property type="match status" value="1"/>
</dbReference>
<dbReference type="EMBL" id="CP010415">
    <property type="protein sequence ID" value="AJE21566.1"/>
    <property type="molecule type" value="Genomic_DNA"/>
</dbReference>
<protein>
    <submittedName>
        <fullName evidence="6">LysR family transcriptional regulator protein</fullName>
    </submittedName>
</protein>
<keyword evidence="7" id="KW-1185">Reference proteome</keyword>
<evidence type="ECO:0000256" key="3">
    <source>
        <dbReference type="ARBA" id="ARBA00023125"/>
    </source>
</evidence>
<feature type="domain" description="HTH lysR-type" evidence="5">
    <location>
        <begin position="8"/>
        <end position="64"/>
    </location>
</feature>
<evidence type="ECO:0000256" key="4">
    <source>
        <dbReference type="ARBA" id="ARBA00023163"/>
    </source>
</evidence>
<accession>A0A0C4WMI3</accession>
<dbReference type="Pfam" id="PF00126">
    <property type="entry name" value="HTH_1"/>
    <property type="match status" value="1"/>
</dbReference>
<dbReference type="HOGENOM" id="CLU_1764253_0_0_6"/>
<keyword evidence="3" id="KW-0238">DNA-binding</keyword>
<comment type="similarity">
    <text evidence="1">Belongs to the LysR transcriptional regulatory family.</text>
</comment>
<keyword evidence="4" id="KW-0804">Transcription</keyword>
<dbReference type="STRING" id="1328314.Achr_21160"/>
<reference evidence="6 7" key="1">
    <citation type="journal article" date="2015" name="PLoS ONE">
        <title>Azotobacter Genomes: The Genome of Azotobacter chroococcum NCIMB 8003 (ATCC 4412).</title>
        <authorList>
            <person name="Robson R.L."/>
            <person name="Jones R."/>
            <person name="Robson R.M."/>
            <person name="Schwartz A."/>
            <person name="Richardson T.H."/>
        </authorList>
    </citation>
    <scope>NUCLEOTIDE SEQUENCE [LARGE SCALE GENOMIC DNA]</scope>
    <source>
        <strain evidence="6 7">NCIMB 8003</strain>
    </source>
</reference>
<gene>
    <name evidence="6" type="ORF">Achr_21160</name>
</gene>
<evidence type="ECO:0000256" key="2">
    <source>
        <dbReference type="ARBA" id="ARBA00023015"/>
    </source>
</evidence>
<evidence type="ECO:0000259" key="5">
    <source>
        <dbReference type="PROSITE" id="PS50931"/>
    </source>
</evidence>
<dbReference type="InterPro" id="IPR000847">
    <property type="entry name" value="LysR_HTH_N"/>
</dbReference>
<evidence type="ECO:0000313" key="7">
    <source>
        <dbReference type="Proteomes" id="UP000068210"/>
    </source>
</evidence>
<dbReference type="InterPro" id="IPR036390">
    <property type="entry name" value="WH_DNA-bd_sf"/>
</dbReference>
<dbReference type="InterPro" id="IPR058163">
    <property type="entry name" value="LysR-type_TF_proteobact-type"/>
</dbReference>
<dbReference type="PANTHER" id="PTHR30537">
    <property type="entry name" value="HTH-TYPE TRANSCRIPTIONAL REGULATOR"/>
    <property type="match status" value="1"/>
</dbReference>
<name>A0A0C4WMI3_9GAMM</name>
<organism evidence="6 7">
    <name type="scientific">Azotobacter chroococcum NCIMB 8003</name>
    <dbReference type="NCBI Taxonomy" id="1328314"/>
    <lineage>
        <taxon>Bacteria</taxon>
        <taxon>Pseudomonadati</taxon>
        <taxon>Pseudomonadota</taxon>
        <taxon>Gammaproteobacteria</taxon>
        <taxon>Pseudomonadales</taxon>
        <taxon>Pseudomonadaceae</taxon>
        <taxon>Azotobacter</taxon>
    </lineage>
</organism>
<dbReference type="GO" id="GO:0006351">
    <property type="term" value="P:DNA-templated transcription"/>
    <property type="evidence" value="ECO:0007669"/>
    <property type="project" value="TreeGrafter"/>
</dbReference>
<dbReference type="InterPro" id="IPR036388">
    <property type="entry name" value="WH-like_DNA-bd_sf"/>
</dbReference>
<dbReference type="GO" id="GO:0043565">
    <property type="term" value="F:sequence-specific DNA binding"/>
    <property type="evidence" value="ECO:0007669"/>
    <property type="project" value="TreeGrafter"/>
</dbReference>
<evidence type="ECO:0000256" key="1">
    <source>
        <dbReference type="ARBA" id="ARBA00009437"/>
    </source>
</evidence>
<dbReference type="Gene3D" id="1.10.10.10">
    <property type="entry name" value="Winged helix-like DNA-binding domain superfamily/Winged helix DNA-binding domain"/>
    <property type="match status" value="1"/>
</dbReference>